<organism evidence="3 4">
    <name type="scientific">Zhongshania marina</name>
    <dbReference type="NCBI Taxonomy" id="2304603"/>
    <lineage>
        <taxon>Bacteria</taxon>
        <taxon>Pseudomonadati</taxon>
        <taxon>Pseudomonadota</taxon>
        <taxon>Gammaproteobacteria</taxon>
        <taxon>Cellvibrionales</taxon>
        <taxon>Spongiibacteraceae</taxon>
        <taxon>Zhongshania</taxon>
    </lineage>
</organism>
<dbReference type="OrthoDB" id="5784566at2"/>
<keyword evidence="2" id="KW-0732">Signal</keyword>
<evidence type="ECO:0000256" key="2">
    <source>
        <dbReference type="SAM" id="SignalP"/>
    </source>
</evidence>
<evidence type="ECO:0000313" key="4">
    <source>
        <dbReference type="Proteomes" id="UP000237222"/>
    </source>
</evidence>
<accession>A0A2S4HC34</accession>
<keyword evidence="1" id="KW-0812">Transmembrane</keyword>
<evidence type="ECO:0000256" key="1">
    <source>
        <dbReference type="SAM" id="Phobius"/>
    </source>
</evidence>
<feature type="transmembrane region" description="Helical" evidence="1">
    <location>
        <begin position="96"/>
        <end position="115"/>
    </location>
</feature>
<dbReference type="NCBIfam" id="TIGR03745">
    <property type="entry name" value="conj_TIGR03745"/>
    <property type="match status" value="1"/>
</dbReference>
<feature type="chain" id="PRO_5015434711" evidence="2">
    <location>
        <begin position="32"/>
        <end position="123"/>
    </location>
</feature>
<dbReference type="EMBL" id="PQGG01000038">
    <property type="protein sequence ID" value="POP51562.1"/>
    <property type="molecule type" value="Genomic_DNA"/>
</dbReference>
<reference evidence="3" key="1">
    <citation type="submission" date="2018-01" db="EMBL/GenBank/DDBJ databases">
        <authorList>
            <person name="Yu X.-D."/>
        </authorList>
    </citation>
    <scope>NUCLEOTIDE SEQUENCE</scope>
    <source>
        <strain evidence="3">ZX-21</strain>
    </source>
</reference>
<comment type="caution">
    <text evidence="3">The sequence shown here is derived from an EMBL/GenBank/DDBJ whole genome shotgun (WGS) entry which is preliminary data.</text>
</comment>
<feature type="transmembrane region" description="Helical" evidence="1">
    <location>
        <begin position="55"/>
        <end position="75"/>
    </location>
</feature>
<sequence length="123" mass="13326">MKKIFNTVKAVASDFRMQVLMLMFSVQSAHAALPTTADPSNAPTDGNYIELIKGYAYDIVIVFGLVMGVMAFYVVAKNMIAVYGEIGSGKKTWGDMGMHGGMGVLLLVFVIYLLTEASTVIFT</sequence>
<keyword evidence="1" id="KW-1133">Transmembrane helix</keyword>
<dbReference type="Pfam" id="PF11190">
    <property type="entry name" value="DUF2976"/>
    <property type="match status" value="1"/>
</dbReference>
<evidence type="ECO:0000313" key="3">
    <source>
        <dbReference type="EMBL" id="POP51562.1"/>
    </source>
</evidence>
<dbReference type="RefSeq" id="WP_103685604.1">
    <property type="nucleotide sequence ID" value="NZ_PQGG01000038.1"/>
</dbReference>
<dbReference type="InterPro" id="IPR021356">
    <property type="entry name" value="Integr_conj_element_PFL4702"/>
</dbReference>
<proteinExistence type="predicted"/>
<keyword evidence="1" id="KW-0472">Membrane</keyword>
<dbReference type="Proteomes" id="UP000237222">
    <property type="component" value="Unassembled WGS sequence"/>
</dbReference>
<feature type="signal peptide" evidence="2">
    <location>
        <begin position="1"/>
        <end position="31"/>
    </location>
</feature>
<dbReference type="AlphaFoldDB" id="A0A2S4HC34"/>
<name>A0A2S4HC34_9GAMM</name>
<gene>
    <name evidence="3" type="ORF">C0068_16635</name>
</gene>
<protein>
    <submittedName>
        <fullName evidence="3">TIGR03745 family integrating conjugative element membrane protein</fullName>
    </submittedName>
</protein>